<comment type="caution">
    <text evidence="2">The sequence shown here is derived from an EMBL/GenBank/DDBJ whole genome shotgun (WGS) entry which is preliminary data.</text>
</comment>
<dbReference type="EMBL" id="VSRR010005541">
    <property type="protein sequence ID" value="MPC42713.1"/>
    <property type="molecule type" value="Genomic_DNA"/>
</dbReference>
<evidence type="ECO:0000313" key="3">
    <source>
        <dbReference type="Proteomes" id="UP000324222"/>
    </source>
</evidence>
<evidence type="ECO:0000313" key="2">
    <source>
        <dbReference type="EMBL" id="MPC42713.1"/>
    </source>
</evidence>
<proteinExistence type="predicted"/>
<protein>
    <submittedName>
        <fullName evidence="2">Uncharacterized protein</fullName>
    </submittedName>
</protein>
<organism evidence="2 3">
    <name type="scientific">Portunus trituberculatus</name>
    <name type="common">Swimming crab</name>
    <name type="synonym">Neptunus trituberculatus</name>
    <dbReference type="NCBI Taxonomy" id="210409"/>
    <lineage>
        <taxon>Eukaryota</taxon>
        <taxon>Metazoa</taxon>
        <taxon>Ecdysozoa</taxon>
        <taxon>Arthropoda</taxon>
        <taxon>Crustacea</taxon>
        <taxon>Multicrustacea</taxon>
        <taxon>Malacostraca</taxon>
        <taxon>Eumalacostraca</taxon>
        <taxon>Eucarida</taxon>
        <taxon>Decapoda</taxon>
        <taxon>Pleocyemata</taxon>
        <taxon>Brachyura</taxon>
        <taxon>Eubrachyura</taxon>
        <taxon>Portunoidea</taxon>
        <taxon>Portunidae</taxon>
        <taxon>Portuninae</taxon>
        <taxon>Portunus</taxon>
    </lineage>
</organism>
<reference evidence="2 3" key="1">
    <citation type="submission" date="2019-05" db="EMBL/GenBank/DDBJ databases">
        <title>Another draft genome of Portunus trituberculatus and its Hox gene families provides insights of decapod evolution.</title>
        <authorList>
            <person name="Jeong J.-H."/>
            <person name="Song I."/>
            <person name="Kim S."/>
            <person name="Choi T."/>
            <person name="Kim D."/>
            <person name="Ryu S."/>
            <person name="Kim W."/>
        </authorList>
    </citation>
    <scope>NUCLEOTIDE SEQUENCE [LARGE SCALE GENOMIC DNA]</scope>
    <source>
        <tissue evidence="2">Muscle</tissue>
    </source>
</reference>
<name>A0A5B7FC72_PORTR</name>
<feature type="region of interest" description="Disordered" evidence="1">
    <location>
        <begin position="1"/>
        <end position="20"/>
    </location>
</feature>
<keyword evidence="3" id="KW-1185">Reference proteome</keyword>
<accession>A0A5B7FC72</accession>
<gene>
    <name evidence="2" type="ORF">E2C01_036341</name>
</gene>
<sequence length="65" mass="6956">MERISFSRRAWEGKKGERVKEGGGDVLCQKILDFASKAEWRAAQSTAGLAPGTASTVSCAVAQKK</sequence>
<dbReference type="AlphaFoldDB" id="A0A5B7FC72"/>
<dbReference type="Proteomes" id="UP000324222">
    <property type="component" value="Unassembled WGS sequence"/>
</dbReference>
<evidence type="ECO:0000256" key="1">
    <source>
        <dbReference type="SAM" id="MobiDB-lite"/>
    </source>
</evidence>